<keyword evidence="4" id="KW-1185">Reference proteome</keyword>
<protein>
    <submittedName>
        <fullName evidence="3">Uncharacterized protein</fullName>
    </submittedName>
</protein>
<keyword evidence="1" id="KW-1133">Transmembrane helix</keyword>
<proteinExistence type="predicted"/>
<dbReference type="InParanoid" id="A0A4S2N1J8"/>
<dbReference type="STRING" id="341454.A0A4S2N1J8"/>
<dbReference type="AlphaFoldDB" id="A0A4S2N1J8"/>
<reference evidence="3 4" key="1">
    <citation type="submission" date="2019-04" db="EMBL/GenBank/DDBJ databases">
        <title>Comparative genomics and transcriptomics to analyze fruiting body development in filamentous ascomycetes.</title>
        <authorList>
            <consortium name="DOE Joint Genome Institute"/>
            <person name="Lutkenhaus R."/>
            <person name="Traeger S."/>
            <person name="Breuer J."/>
            <person name="Kuo A."/>
            <person name="Lipzen A."/>
            <person name="Pangilinan J."/>
            <person name="Dilworth D."/>
            <person name="Sandor L."/>
            <person name="Poggeler S."/>
            <person name="Barry K."/>
            <person name="Grigoriev I.V."/>
            <person name="Nowrousian M."/>
        </authorList>
    </citation>
    <scope>NUCLEOTIDE SEQUENCE [LARGE SCALE GENOMIC DNA]</scope>
    <source>
        <strain evidence="3 4">CBS 389.68</strain>
    </source>
</reference>
<accession>A0A4S2N1J8</accession>
<keyword evidence="1" id="KW-0472">Membrane</keyword>
<evidence type="ECO:0000256" key="1">
    <source>
        <dbReference type="SAM" id="Phobius"/>
    </source>
</evidence>
<sequence>MHLSILLGRNSYALIIGLHLLTIFPFTLASPDQNESNKPPIFSIPPHLNLINDGLRVSTASPTLPKSYTTTTIYETLMTTPTQIRNTATTRATSVLDFDSTTKSWTTITFTAPSSTVVLCVGNLTRISVTRTKSVLSGPSTTDIPPLTKTGLETGRNLSVRLPFTGTTPSKVGDAGNCNESSIKDGPYLSSIASANQGNVSSTRIATAPLTTRTPQPTSVMRSLNAVSNITSSTSPIPPPPIISTSISTTLPPVPASTVFMFIPPVFNSLSRNLTTNFTIPPATSRCSSGPRPPFRVLLRHWPCYALLEVAITVLISVVVLVPTIWTLDKLGLVDMYKDVLLLIAMWLRGDYFHHR</sequence>
<feature type="chain" id="PRO_5020242514" evidence="2">
    <location>
        <begin position="30"/>
        <end position="356"/>
    </location>
</feature>
<evidence type="ECO:0000313" key="4">
    <source>
        <dbReference type="Proteomes" id="UP000298138"/>
    </source>
</evidence>
<dbReference type="EMBL" id="ML220114">
    <property type="protein sequence ID" value="TGZ83009.1"/>
    <property type="molecule type" value="Genomic_DNA"/>
</dbReference>
<evidence type="ECO:0000313" key="3">
    <source>
        <dbReference type="EMBL" id="TGZ83009.1"/>
    </source>
</evidence>
<organism evidence="3 4">
    <name type="scientific">Ascodesmis nigricans</name>
    <dbReference type="NCBI Taxonomy" id="341454"/>
    <lineage>
        <taxon>Eukaryota</taxon>
        <taxon>Fungi</taxon>
        <taxon>Dikarya</taxon>
        <taxon>Ascomycota</taxon>
        <taxon>Pezizomycotina</taxon>
        <taxon>Pezizomycetes</taxon>
        <taxon>Pezizales</taxon>
        <taxon>Ascodesmidaceae</taxon>
        <taxon>Ascodesmis</taxon>
    </lineage>
</organism>
<keyword evidence="1" id="KW-0812">Transmembrane</keyword>
<name>A0A4S2N1J8_9PEZI</name>
<evidence type="ECO:0000256" key="2">
    <source>
        <dbReference type="SAM" id="SignalP"/>
    </source>
</evidence>
<keyword evidence="2" id="KW-0732">Signal</keyword>
<feature type="signal peptide" evidence="2">
    <location>
        <begin position="1"/>
        <end position="29"/>
    </location>
</feature>
<gene>
    <name evidence="3" type="ORF">EX30DRAFT_146261</name>
</gene>
<feature type="transmembrane region" description="Helical" evidence="1">
    <location>
        <begin position="305"/>
        <end position="328"/>
    </location>
</feature>
<dbReference type="Proteomes" id="UP000298138">
    <property type="component" value="Unassembled WGS sequence"/>
</dbReference>